<name>A0A518AN17_9BACT</name>
<feature type="chain" id="PRO_5021980048" description="Alginate export domain-containing protein" evidence="1">
    <location>
        <begin position="28"/>
        <end position="532"/>
    </location>
</feature>
<dbReference type="EMBL" id="CP036278">
    <property type="protein sequence ID" value="QDU56129.1"/>
    <property type="molecule type" value="Genomic_DNA"/>
</dbReference>
<evidence type="ECO:0000313" key="3">
    <source>
        <dbReference type="EMBL" id="QDU56129.1"/>
    </source>
</evidence>
<evidence type="ECO:0000313" key="4">
    <source>
        <dbReference type="Proteomes" id="UP000315750"/>
    </source>
</evidence>
<feature type="domain" description="Alginate export" evidence="2">
    <location>
        <begin position="139"/>
        <end position="522"/>
    </location>
</feature>
<dbReference type="InterPro" id="IPR025388">
    <property type="entry name" value="Alginate_export_dom"/>
</dbReference>
<dbReference type="Pfam" id="PF13372">
    <property type="entry name" value="Alginate_exp"/>
    <property type="match status" value="1"/>
</dbReference>
<keyword evidence="1" id="KW-0732">Signal</keyword>
<dbReference type="Gene3D" id="2.40.160.100">
    <property type="match status" value="1"/>
</dbReference>
<protein>
    <recommendedName>
        <fullName evidence="2">Alginate export domain-containing protein</fullName>
    </recommendedName>
</protein>
<accession>A0A518AN17</accession>
<gene>
    <name evidence="3" type="ORF">Pan181_23330</name>
</gene>
<dbReference type="OrthoDB" id="311329at2"/>
<feature type="signal peptide" evidence="1">
    <location>
        <begin position="1"/>
        <end position="27"/>
    </location>
</feature>
<sequence length="532" mass="59630" precursor="true">MPAKSGHYSFRLLLCCWCAALTASSQAAEHGLGYPARYPVIESVSNAPQDTVEYTSYHSVGFSCCDSCSPESSDAGFCECSQCVQKRSASPSPCATSHKGLFYANDFNYLNDPAYHGCCLGDCLKLMPVDRCGQWGTVDVGGQLRLRYHHEQGMGQLPETSRFQDTETDFLLTRLRLYTNWKVSDRVRLYAEGIYADVSTSDLYIPRAIDDNYGDFLNLFVDVAVTDSTAVRVGRQELLYGSQRVVSPLDWANTRRTFEGVKIMYNECDWSIDTFFTNYVPVDDTDLDQADYNQRFYGVYGVYSGLENATVDMYYLGYDDDRALGSNAAGSRDFSLHTLGLRISGSQGDWLYEFEGGPQFGRQSGIGANHSAGFATAGIGRKLDMKWKPTIWFYYDYASGNSADGDFNRYNQLFPLAHKYLGFIDATQRANIESPNLLLTMTPHEKVSLLFWYYHLMSNTAGDIVPSIGGTPTQSTSSKDWGDELDATVQYKFTPRSNILFGYSYFWAGNKITPVAGATDADFFYTQWELNF</sequence>
<evidence type="ECO:0000259" key="2">
    <source>
        <dbReference type="Pfam" id="PF13372"/>
    </source>
</evidence>
<dbReference type="InterPro" id="IPR053728">
    <property type="entry name" value="Alginate_Permeability_Chnl"/>
</dbReference>
<reference evidence="3 4" key="1">
    <citation type="submission" date="2019-02" db="EMBL/GenBank/DDBJ databases">
        <title>Deep-cultivation of Planctomycetes and their phenomic and genomic characterization uncovers novel biology.</title>
        <authorList>
            <person name="Wiegand S."/>
            <person name="Jogler M."/>
            <person name="Boedeker C."/>
            <person name="Pinto D."/>
            <person name="Vollmers J."/>
            <person name="Rivas-Marin E."/>
            <person name="Kohn T."/>
            <person name="Peeters S.H."/>
            <person name="Heuer A."/>
            <person name="Rast P."/>
            <person name="Oberbeckmann S."/>
            <person name="Bunk B."/>
            <person name="Jeske O."/>
            <person name="Meyerdierks A."/>
            <person name="Storesund J.E."/>
            <person name="Kallscheuer N."/>
            <person name="Luecker S."/>
            <person name="Lage O.M."/>
            <person name="Pohl T."/>
            <person name="Merkel B.J."/>
            <person name="Hornburger P."/>
            <person name="Mueller R.-W."/>
            <person name="Bruemmer F."/>
            <person name="Labrenz M."/>
            <person name="Spormann A.M."/>
            <person name="Op den Camp H."/>
            <person name="Overmann J."/>
            <person name="Amann R."/>
            <person name="Jetten M.S.M."/>
            <person name="Mascher T."/>
            <person name="Medema M.H."/>
            <person name="Devos D.P."/>
            <person name="Kaster A.-K."/>
            <person name="Ovreas L."/>
            <person name="Rohde M."/>
            <person name="Galperin M.Y."/>
            <person name="Jogler C."/>
        </authorList>
    </citation>
    <scope>NUCLEOTIDE SEQUENCE [LARGE SCALE GENOMIC DNA]</scope>
    <source>
        <strain evidence="3 4">Pan181</strain>
    </source>
</reference>
<dbReference type="KEGG" id="amuc:Pan181_23330"/>
<dbReference type="AlphaFoldDB" id="A0A518AN17"/>
<evidence type="ECO:0000256" key="1">
    <source>
        <dbReference type="SAM" id="SignalP"/>
    </source>
</evidence>
<dbReference type="Proteomes" id="UP000315750">
    <property type="component" value="Chromosome"/>
</dbReference>
<proteinExistence type="predicted"/>
<organism evidence="3 4">
    <name type="scientific">Aeoliella mucimassa</name>
    <dbReference type="NCBI Taxonomy" id="2527972"/>
    <lineage>
        <taxon>Bacteria</taxon>
        <taxon>Pseudomonadati</taxon>
        <taxon>Planctomycetota</taxon>
        <taxon>Planctomycetia</taxon>
        <taxon>Pirellulales</taxon>
        <taxon>Lacipirellulaceae</taxon>
        <taxon>Aeoliella</taxon>
    </lineage>
</organism>
<keyword evidence="4" id="KW-1185">Reference proteome</keyword>